<keyword evidence="1" id="KW-0732">Signal</keyword>
<protein>
    <submittedName>
        <fullName evidence="3">Peptidase C39 like family protein</fullName>
    </submittedName>
</protein>
<feature type="domain" description="Peptidase C39-like" evidence="2">
    <location>
        <begin position="32"/>
        <end position="145"/>
    </location>
</feature>
<proteinExistence type="predicted"/>
<keyword evidence="4" id="KW-1185">Reference proteome</keyword>
<feature type="signal peptide" evidence="1">
    <location>
        <begin position="1"/>
        <end position="16"/>
    </location>
</feature>
<comment type="caution">
    <text evidence="3">The sequence shown here is derived from an EMBL/GenBank/DDBJ whole genome shotgun (WGS) entry which is preliminary data.</text>
</comment>
<gene>
    <name evidence="3" type="ORF">Mterra_00850</name>
</gene>
<evidence type="ECO:0000259" key="2">
    <source>
        <dbReference type="Pfam" id="PF13529"/>
    </source>
</evidence>
<evidence type="ECO:0000313" key="4">
    <source>
        <dbReference type="Proteomes" id="UP000265715"/>
    </source>
</evidence>
<dbReference type="AlphaFoldDB" id="A0A399EZF7"/>
<dbReference type="Gene3D" id="1.25.40.10">
    <property type="entry name" value="Tetratricopeptide repeat domain"/>
    <property type="match status" value="2"/>
</dbReference>
<dbReference type="EMBL" id="QXDL01000022">
    <property type="protein sequence ID" value="RIH89080.1"/>
    <property type="molecule type" value="Genomic_DNA"/>
</dbReference>
<dbReference type="Gene3D" id="3.90.70.10">
    <property type="entry name" value="Cysteine proteinases"/>
    <property type="match status" value="1"/>
</dbReference>
<dbReference type="OrthoDB" id="221093at2"/>
<accession>A0A399EZF7</accession>
<evidence type="ECO:0000256" key="1">
    <source>
        <dbReference type="SAM" id="SignalP"/>
    </source>
</evidence>
<dbReference type="InterPro" id="IPR011990">
    <property type="entry name" value="TPR-like_helical_dom_sf"/>
</dbReference>
<feature type="chain" id="PRO_5017482637" evidence="1">
    <location>
        <begin position="17"/>
        <end position="347"/>
    </location>
</feature>
<name>A0A399EZF7_9DEIN</name>
<reference evidence="3 4" key="1">
    <citation type="submission" date="2018-08" db="EMBL/GenBank/DDBJ databases">
        <title>Meiothermus terrae DSM 26712 genome sequencing project.</title>
        <authorList>
            <person name="Da Costa M.S."/>
            <person name="Albuquerque L."/>
            <person name="Raposo P."/>
            <person name="Froufe H.J.C."/>
            <person name="Barroso C.S."/>
            <person name="Egas C."/>
        </authorList>
    </citation>
    <scope>NUCLEOTIDE SEQUENCE [LARGE SCALE GENOMIC DNA]</scope>
    <source>
        <strain evidence="3 4">DSM 26712</strain>
    </source>
</reference>
<evidence type="ECO:0000313" key="3">
    <source>
        <dbReference type="EMBL" id="RIH89080.1"/>
    </source>
</evidence>
<dbReference type="Pfam" id="PF13529">
    <property type="entry name" value="Peptidase_C39_2"/>
    <property type="match status" value="1"/>
</dbReference>
<dbReference type="SUPFAM" id="SSF48452">
    <property type="entry name" value="TPR-like"/>
    <property type="match status" value="1"/>
</dbReference>
<dbReference type="InterPro" id="IPR039564">
    <property type="entry name" value="Peptidase_C39-like"/>
</dbReference>
<dbReference type="RefSeq" id="WP_119314050.1">
    <property type="nucleotide sequence ID" value="NZ_QXDL01000022.1"/>
</dbReference>
<sequence>MRTVILLFTLLGLAWAAELPPSVFLQGARHEYQRFNNCGPVTIGMAMSFWGGRETQYQIAPVLKPNKQDKNVNPEEMAAYARAQGFRVHHGVAGDAALLKRLLAAGFPVVVESWFVTPDSGGMGHYRLLVGYDDKKGVFNAFDSYYGPKVTLRYGDFDGLWQVFNRTYLVVYTAKQAPKVEAILGERLSSRALWRLSLELAREETRAQPSNAFAWFNLGTSLLRTGDAKGAARAFDRSRSLPLRPDYDPGRPGNAASNWPWRMLWYQFTPLEAYHRTGRYPDVIALTTDVLGRVSDHEESYYWRAMARAALGKTQAAIGDLQAALRYRPGYSQAREALAKLQSQAGR</sequence>
<dbReference type="Proteomes" id="UP000265715">
    <property type="component" value="Unassembled WGS sequence"/>
</dbReference>
<organism evidence="3 4">
    <name type="scientific">Calidithermus terrae</name>
    <dbReference type="NCBI Taxonomy" id="1408545"/>
    <lineage>
        <taxon>Bacteria</taxon>
        <taxon>Thermotogati</taxon>
        <taxon>Deinococcota</taxon>
        <taxon>Deinococci</taxon>
        <taxon>Thermales</taxon>
        <taxon>Thermaceae</taxon>
        <taxon>Calidithermus</taxon>
    </lineage>
</organism>